<keyword evidence="3" id="KW-1185">Reference proteome</keyword>
<evidence type="ECO:0000313" key="2">
    <source>
        <dbReference type="EMBL" id="KAK8899922.1"/>
    </source>
</evidence>
<feature type="coiled-coil region" evidence="1">
    <location>
        <begin position="128"/>
        <end position="170"/>
    </location>
</feature>
<accession>A0ABR2L9N5</accession>
<name>A0ABR2L9N5_9EUKA</name>
<dbReference type="Proteomes" id="UP001470230">
    <property type="component" value="Unassembled WGS sequence"/>
</dbReference>
<proteinExistence type="predicted"/>
<dbReference type="EMBL" id="JAPFFF010000001">
    <property type="protein sequence ID" value="KAK8899922.1"/>
    <property type="molecule type" value="Genomic_DNA"/>
</dbReference>
<evidence type="ECO:0000313" key="3">
    <source>
        <dbReference type="Proteomes" id="UP001470230"/>
    </source>
</evidence>
<protein>
    <submittedName>
        <fullName evidence="2">Uncharacterized protein</fullName>
    </submittedName>
</protein>
<evidence type="ECO:0000256" key="1">
    <source>
        <dbReference type="SAM" id="Coils"/>
    </source>
</evidence>
<organism evidence="2 3">
    <name type="scientific">Tritrichomonas musculus</name>
    <dbReference type="NCBI Taxonomy" id="1915356"/>
    <lineage>
        <taxon>Eukaryota</taxon>
        <taxon>Metamonada</taxon>
        <taxon>Parabasalia</taxon>
        <taxon>Tritrichomonadida</taxon>
        <taxon>Tritrichomonadidae</taxon>
        <taxon>Tritrichomonas</taxon>
    </lineage>
</organism>
<comment type="caution">
    <text evidence="2">The sequence shown here is derived from an EMBL/GenBank/DDBJ whole genome shotgun (WGS) entry which is preliminary data.</text>
</comment>
<gene>
    <name evidence="2" type="ORF">M9Y10_002245</name>
</gene>
<reference evidence="2 3" key="1">
    <citation type="submission" date="2024-04" db="EMBL/GenBank/DDBJ databases">
        <title>Tritrichomonas musculus Genome.</title>
        <authorList>
            <person name="Alves-Ferreira E."/>
            <person name="Grigg M."/>
            <person name="Lorenzi H."/>
            <person name="Galac M."/>
        </authorList>
    </citation>
    <scope>NUCLEOTIDE SEQUENCE [LARGE SCALE GENOMIC DNA]</scope>
    <source>
        <strain evidence="2 3">EAF2021</strain>
    </source>
</reference>
<sequence>MSSISPSEGDTTRPIEAILGEIETIDVSLIDTRFKSPDLDERQIVDKLSQLLVQRNKLVDELSKARAKEFHDFISSLNFQELQITPFFPVPRRCKLQLNNPISGELIKAHEDETPTNPWKKMLSSFMKKKEEEKHNQTQTAITSLQKRQQNIIMEKKNEIQNEISRLQKKPILSPTDIALKVRLQSELDELEKFEIGKRKAK</sequence>
<keyword evidence="1" id="KW-0175">Coiled coil</keyword>